<keyword evidence="1 4" id="KW-0378">Hydrolase</keyword>
<keyword evidence="3 4" id="KW-0443">Lipid metabolism</keyword>
<reference evidence="6 7" key="2">
    <citation type="journal article" date="2010" name="J. Bacteriol.">
        <title>Complete genome sequence of Beijerinckia indica subsp. indica.</title>
        <authorList>
            <person name="Tamas I."/>
            <person name="Dedysh S.N."/>
            <person name="Liesack W."/>
            <person name="Stott M.B."/>
            <person name="Alam M."/>
            <person name="Murrell J.C."/>
            <person name="Dunfield P.F."/>
        </authorList>
    </citation>
    <scope>NUCLEOTIDE SEQUENCE [LARGE SCALE GENOMIC DNA]</scope>
    <source>
        <strain evidence="7">ATCC 9039 / DSM 1715 / NCIMB 8712</strain>
    </source>
</reference>
<dbReference type="STRING" id="395963.Bind_3008"/>
<evidence type="ECO:0000313" key="6">
    <source>
        <dbReference type="EMBL" id="ACB96570.1"/>
    </source>
</evidence>
<evidence type="ECO:0000256" key="4">
    <source>
        <dbReference type="PROSITE-ProRule" id="PRU01161"/>
    </source>
</evidence>
<dbReference type="HOGENOM" id="CLU_040292_0_0_5"/>
<dbReference type="Gene3D" id="3.40.1090.10">
    <property type="entry name" value="Cytosolic phospholipase A2 catalytic domain"/>
    <property type="match status" value="2"/>
</dbReference>
<feature type="short sequence motif" description="DGA/G" evidence="4">
    <location>
        <begin position="209"/>
        <end position="211"/>
    </location>
</feature>
<name>B2IBE4_BEII9</name>
<dbReference type="GO" id="GO:0016042">
    <property type="term" value="P:lipid catabolic process"/>
    <property type="evidence" value="ECO:0007669"/>
    <property type="project" value="UniProtKB-UniRule"/>
</dbReference>
<sequence>MRGFEMEENAAGGAGREKKKINLALQGGGSHGAFTWGVLDVLLADERLEIEAVTGSSAGAMNAVVMTQGFIENGREGARKKLNEFWRSISMEGQLSPLQRQAFRLFFTGWPLQTQITRWWADVVTHFASPYDFNPLNLNPLRDHLSKIVDFPSVRAFRDYRLFVGATNVHTSQIQVWHGEELQVEHVLASACLPFIFQAVEIDGVPYWDGGYRGNPALFPLFYGTECPDIVIIQITPFIRHTTPQTARDIQDRLNEITFNGALMSEMRAIDFVNRLIDSGKLSRKDYMRPNLHCIDGSALLDAFSSTTKLDSSWHLMEKLYQYGRRAAEDWLAATFDSIGVKGTLDLRTAFSAA</sequence>
<feature type="short sequence motif" description="GXGXXG" evidence="4">
    <location>
        <begin position="27"/>
        <end position="32"/>
    </location>
</feature>
<dbReference type="PROSITE" id="PS51635">
    <property type="entry name" value="PNPLA"/>
    <property type="match status" value="1"/>
</dbReference>
<feature type="domain" description="PNPLA" evidence="5">
    <location>
        <begin position="23"/>
        <end position="222"/>
    </location>
</feature>
<dbReference type="AlphaFoldDB" id="B2IBE4"/>
<dbReference type="eggNOG" id="COG1752">
    <property type="taxonomic scope" value="Bacteria"/>
</dbReference>
<dbReference type="Pfam" id="PF01734">
    <property type="entry name" value="Patatin"/>
    <property type="match status" value="1"/>
</dbReference>
<dbReference type="InterPro" id="IPR050301">
    <property type="entry name" value="NTE"/>
</dbReference>
<protein>
    <submittedName>
        <fullName evidence="6">Patatin</fullName>
    </submittedName>
</protein>
<gene>
    <name evidence="6" type="ordered locus">Bind_3008</name>
</gene>
<dbReference type="EMBL" id="CP001016">
    <property type="protein sequence ID" value="ACB96570.1"/>
    <property type="molecule type" value="Genomic_DNA"/>
</dbReference>
<dbReference type="GO" id="GO:0016787">
    <property type="term" value="F:hydrolase activity"/>
    <property type="evidence" value="ECO:0007669"/>
    <property type="project" value="UniProtKB-UniRule"/>
</dbReference>
<dbReference type="KEGG" id="bid:Bind_3008"/>
<dbReference type="PANTHER" id="PTHR14226:SF78">
    <property type="entry name" value="SLR0060 PROTEIN"/>
    <property type="match status" value="1"/>
</dbReference>
<dbReference type="Proteomes" id="UP000001695">
    <property type="component" value="Chromosome"/>
</dbReference>
<evidence type="ECO:0000256" key="1">
    <source>
        <dbReference type="ARBA" id="ARBA00022801"/>
    </source>
</evidence>
<evidence type="ECO:0000256" key="3">
    <source>
        <dbReference type="ARBA" id="ARBA00023098"/>
    </source>
</evidence>
<keyword evidence="2 4" id="KW-0442">Lipid degradation</keyword>
<feature type="active site" description="Proton acceptor" evidence="4">
    <location>
        <position position="209"/>
    </location>
</feature>
<accession>B2IBE4</accession>
<dbReference type="RefSeq" id="WP_012385919.1">
    <property type="nucleotide sequence ID" value="NC_010581.1"/>
</dbReference>
<dbReference type="PANTHER" id="PTHR14226">
    <property type="entry name" value="NEUROPATHY TARGET ESTERASE/SWISS CHEESE D.MELANOGASTER"/>
    <property type="match status" value="1"/>
</dbReference>
<dbReference type="InterPro" id="IPR002641">
    <property type="entry name" value="PNPLA_dom"/>
</dbReference>
<dbReference type="InterPro" id="IPR016035">
    <property type="entry name" value="Acyl_Trfase/lysoPLipase"/>
</dbReference>
<feature type="active site" description="Nucleophile" evidence="4">
    <location>
        <position position="57"/>
    </location>
</feature>
<evidence type="ECO:0000259" key="5">
    <source>
        <dbReference type="PROSITE" id="PS51635"/>
    </source>
</evidence>
<feature type="short sequence motif" description="GXSXG" evidence="4">
    <location>
        <begin position="55"/>
        <end position="59"/>
    </location>
</feature>
<reference evidence="7" key="1">
    <citation type="submission" date="2008-03" db="EMBL/GenBank/DDBJ databases">
        <title>Complete sequence of chromosome of Beijerinckia indica subsp. indica ATCC 9039.</title>
        <authorList>
            <consortium name="US DOE Joint Genome Institute"/>
            <person name="Copeland A."/>
            <person name="Lucas S."/>
            <person name="Lapidus A."/>
            <person name="Glavina del Rio T."/>
            <person name="Dalin E."/>
            <person name="Tice H."/>
            <person name="Bruce D."/>
            <person name="Goodwin L."/>
            <person name="Pitluck S."/>
            <person name="LaButti K."/>
            <person name="Schmutz J."/>
            <person name="Larimer F."/>
            <person name="Land M."/>
            <person name="Hauser L."/>
            <person name="Kyrpides N."/>
            <person name="Mikhailova N."/>
            <person name="Dunfield P.F."/>
            <person name="Dedysh S.N."/>
            <person name="Liesack W."/>
            <person name="Saw J.H."/>
            <person name="Alam M."/>
            <person name="Chen Y."/>
            <person name="Murrell J.C."/>
            <person name="Richardson P."/>
        </authorList>
    </citation>
    <scope>NUCLEOTIDE SEQUENCE [LARGE SCALE GENOMIC DNA]</scope>
    <source>
        <strain evidence="7">ATCC 9039 / DSM 1715 / NCIMB 8712</strain>
    </source>
</reference>
<evidence type="ECO:0000313" key="7">
    <source>
        <dbReference type="Proteomes" id="UP000001695"/>
    </source>
</evidence>
<proteinExistence type="predicted"/>
<keyword evidence="7" id="KW-1185">Reference proteome</keyword>
<organism evidence="6 7">
    <name type="scientific">Beijerinckia indica subsp. indica (strain ATCC 9039 / DSM 1715 / NCIMB 8712)</name>
    <dbReference type="NCBI Taxonomy" id="395963"/>
    <lineage>
        <taxon>Bacteria</taxon>
        <taxon>Pseudomonadati</taxon>
        <taxon>Pseudomonadota</taxon>
        <taxon>Alphaproteobacteria</taxon>
        <taxon>Hyphomicrobiales</taxon>
        <taxon>Beijerinckiaceae</taxon>
        <taxon>Beijerinckia</taxon>
    </lineage>
</organism>
<dbReference type="SUPFAM" id="SSF52151">
    <property type="entry name" value="FabD/lysophospholipase-like"/>
    <property type="match status" value="1"/>
</dbReference>
<evidence type="ECO:0000256" key="2">
    <source>
        <dbReference type="ARBA" id="ARBA00022963"/>
    </source>
</evidence>